<sequence>MSLTVERALEILEIPFGPLVDDGDWISLARPIVMRDDKLLDRFPRGEVVGAVDQANAASSNDGIFLSWGNKCEVMVSEHGNQSSYASGIWRDGLALESGGENPQKYSLGAPSLSYFLHFMNELPNAGVPLRRHPVSIAVRDRARVRMRHNSGAARLSGDAWPPAGLTQASAEEAAQKAFPGLTLRIESPRSRNDFEALANSFLFNLAYNHDYSFLVASSVDGIARGGRIARVRRASEDQIDAPRMTYQPDLVHHYQLGVSTESPSLAYLSFYHIAEHFYEKVYSEDLVDQVRAKIADPSFSLKRSGDVQAVIKIISNSQKKVRDEGGVDEQKSLQLVLRKYVDLARLSADLDSYAAGLVAHYKADQVSFADANATDLRGERSDEVFSSLAKRIYRTRNALVHAKDGVRPKYRPFTNDAELSGEVPLMRFCAEQIIIATGRVI</sequence>
<evidence type="ECO:0008006" key="3">
    <source>
        <dbReference type="Google" id="ProtNLM"/>
    </source>
</evidence>
<evidence type="ECO:0000313" key="2">
    <source>
        <dbReference type="Proteomes" id="UP001212821"/>
    </source>
</evidence>
<dbReference type="Proteomes" id="UP001212821">
    <property type="component" value="Chromosome"/>
</dbReference>
<dbReference type="RefSeq" id="WP_270146183.1">
    <property type="nucleotide sequence ID" value="NZ_CP115450.1"/>
</dbReference>
<protein>
    <recommendedName>
        <fullName evidence="3">Apea-like HEPN domain-containing protein</fullName>
    </recommendedName>
</protein>
<name>A0ABY7Q6G2_9ACTN</name>
<organism evidence="1 2">
    <name type="scientific">Kitasatospora cathayae</name>
    <dbReference type="NCBI Taxonomy" id="3004092"/>
    <lineage>
        <taxon>Bacteria</taxon>
        <taxon>Bacillati</taxon>
        <taxon>Actinomycetota</taxon>
        <taxon>Actinomycetes</taxon>
        <taxon>Kitasatosporales</taxon>
        <taxon>Streptomycetaceae</taxon>
        <taxon>Kitasatospora</taxon>
    </lineage>
</organism>
<proteinExistence type="predicted"/>
<gene>
    <name evidence="1" type="ORF">O1G21_21670</name>
</gene>
<evidence type="ECO:0000313" key="1">
    <source>
        <dbReference type="EMBL" id="WBP88181.1"/>
    </source>
</evidence>
<keyword evidence="2" id="KW-1185">Reference proteome</keyword>
<dbReference type="EMBL" id="CP115450">
    <property type="protein sequence ID" value="WBP88181.1"/>
    <property type="molecule type" value="Genomic_DNA"/>
</dbReference>
<reference evidence="2" key="1">
    <citation type="submission" date="2022-12" db="EMBL/GenBank/DDBJ databases">
        <authorList>
            <person name="Mo P."/>
        </authorList>
    </citation>
    <scope>NUCLEOTIDE SEQUENCE [LARGE SCALE GENOMIC DNA]</scope>
    <source>
        <strain evidence="2">HUAS 3-15</strain>
    </source>
</reference>
<accession>A0ABY7Q6G2</accession>